<dbReference type="GO" id="GO:0004826">
    <property type="term" value="F:phenylalanine-tRNA ligase activity"/>
    <property type="evidence" value="ECO:0007669"/>
    <property type="project" value="UniProtKB-EC"/>
</dbReference>
<reference evidence="5" key="1">
    <citation type="submission" date="2018-06" db="EMBL/GenBank/DDBJ databases">
        <authorList>
            <consortium name="Pathogen Informatics"/>
            <person name="Doyle S."/>
        </authorList>
    </citation>
    <scope>NUCLEOTIDE SEQUENCE</scope>
    <source>
        <strain evidence="5">NCTC13307</strain>
    </source>
</reference>
<accession>A0A381I6J8</accession>
<dbReference type="FunFam" id="2.40.50.140:FF:000045">
    <property type="entry name" value="Phenylalanine--tRNA ligase beta subunit"/>
    <property type="match status" value="1"/>
</dbReference>
<sequence>MLVSLKWLRDYVDIDIDVKEFADKMTMTGTKVETIDYYGEEIENILVGKILEIKQHPNADKLVVTKVDIGDKVVQIVTGATNISEGDYIPVAVNGSKLPGGVEIKQTDFRGELSDGMMCSAAELGIDEHYIEEYKRGGIYILDHEDSYELGKDIKDVLGLKDALIDFELTSNRPDCKCMMGIAREAAATIGTKVKYPEIEVKESDEEIDFKVEIDNPDLCRRYVARMVTDVK</sequence>
<name>A0A381I6J8_CLODI</name>
<dbReference type="SUPFAM" id="SSF50249">
    <property type="entry name" value="Nucleic acid-binding proteins"/>
    <property type="match status" value="1"/>
</dbReference>
<feature type="domain" description="TRNA-binding" evidence="4">
    <location>
        <begin position="39"/>
        <end position="155"/>
    </location>
</feature>
<dbReference type="Gene3D" id="2.40.50.140">
    <property type="entry name" value="Nucleic acid-binding proteins"/>
    <property type="match status" value="1"/>
</dbReference>
<keyword evidence="1 3" id="KW-0820">tRNA-binding</keyword>
<proteinExistence type="predicted"/>
<dbReference type="NCBIfam" id="NF045760">
    <property type="entry name" value="YtpR"/>
    <property type="match status" value="1"/>
</dbReference>
<dbReference type="Gene3D" id="3.30.56.10">
    <property type="match status" value="1"/>
</dbReference>
<dbReference type="InterPro" id="IPR002547">
    <property type="entry name" value="tRNA-bd_dom"/>
</dbReference>
<evidence type="ECO:0000313" key="5">
    <source>
        <dbReference type="EMBL" id="SUY21705.1"/>
    </source>
</evidence>
<protein>
    <submittedName>
        <fullName evidence="5">Phenylalanyl-tRNA synthetase subunit beta</fullName>
        <ecNumber evidence="5">6.1.1.20</ecNumber>
    </submittedName>
</protein>
<keyword evidence="5" id="KW-0030">Aminoacyl-tRNA synthetase</keyword>
<dbReference type="Pfam" id="PF01588">
    <property type="entry name" value="tRNA_bind"/>
    <property type="match status" value="1"/>
</dbReference>
<dbReference type="EMBL" id="UFWD01000001">
    <property type="protein sequence ID" value="SUY21705.1"/>
    <property type="molecule type" value="Genomic_DNA"/>
</dbReference>
<dbReference type="CDD" id="cd02796">
    <property type="entry name" value="tRNA_bind_bactPheRS"/>
    <property type="match status" value="1"/>
</dbReference>
<evidence type="ECO:0000256" key="3">
    <source>
        <dbReference type="PROSITE-ProRule" id="PRU00209"/>
    </source>
</evidence>
<keyword evidence="2 3" id="KW-0694">RNA-binding</keyword>
<gene>
    <name evidence="5" type="primary">pheT_1</name>
    <name evidence="5" type="ORF">NCTC13307_00819</name>
</gene>
<evidence type="ECO:0000256" key="2">
    <source>
        <dbReference type="ARBA" id="ARBA00022884"/>
    </source>
</evidence>
<dbReference type="GO" id="GO:0000049">
    <property type="term" value="F:tRNA binding"/>
    <property type="evidence" value="ECO:0007669"/>
    <property type="project" value="UniProtKB-UniRule"/>
</dbReference>
<dbReference type="InterPro" id="IPR012340">
    <property type="entry name" value="NA-bd_OB-fold"/>
</dbReference>
<dbReference type="AlphaFoldDB" id="A0A381I6J8"/>
<evidence type="ECO:0000256" key="1">
    <source>
        <dbReference type="ARBA" id="ARBA00022555"/>
    </source>
</evidence>
<dbReference type="EC" id="6.1.1.20" evidence="5"/>
<dbReference type="PROSITE" id="PS50886">
    <property type="entry name" value="TRBD"/>
    <property type="match status" value="1"/>
</dbReference>
<dbReference type="InterPro" id="IPR033714">
    <property type="entry name" value="tRNA_bind_bactPheRS"/>
</dbReference>
<keyword evidence="5" id="KW-0436">Ligase</keyword>
<organism evidence="5">
    <name type="scientific">Clostridioides difficile</name>
    <name type="common">Peptoclostridium difficile</name>
    <dbReference type="NCBI Taxonomy" id="1496"/>
    <lineage>
        <taxon>Bacteria</taxon>
        <taxon>Bacillati</taxon>
        <taxon>Bacillota</taxon>
        <taxon>Clostridia</taxon>
        <taxon>Peptostreptococcales</taxon>
        <taxon>Peptostreptococcaceae</taxon>
        <taxon>Clostridioides</taxon>
    </lineage>
</organism>
<evidence type="ECO:0000259" key="4">
    <source>
        <dbReference type="PROSITE" id="PS50886"/>
    </source>
</evidence>